<keyword evidence="7" id="KW-1185">Reference proteome</keyword>
<evidence type="ECO:0000256" key="1">
    <source>
        <dbReference type="ARBA" id="ARBA00009080"/>
    </source>
</evidence>
<dbReference type="Pfam" id="PF03446">
    <property type="entry name" value="NAD_binding_2"/>
    <property type="match status" value="1"/>
</dbReference>
<reference evidence="6 7" key="1">
    <citation type="submission" date="2023-08" db="EMBL/GenBank/DDBJ databases">
        <title>Implementing the SeqCode for naming new Mesorhizobium species isolated from Vachellia karroo root nodules.</title>
        <authorList>
            <person name="Van Lill M."/>
        </authorList>
    </citation>
    <scope>NUCLEOTIDE SEQUENCE [LARGE SCALE GENOMIC DNA]</scope>
    <source>
        <strain evidence="6 7">VK25D</strain>
    </source>
</reference>
<feature type="domain" description="6-phosphogluconate dehydrogenase NADP-binding" evidence="4">
    <location>
        <begin position="35"/>
        <end position="188"/>
    </location>
</feature>
<evidence type="ECO:0000259" key="4">
    <source>
        <dbReference type="Pfam" id="PF03446"/>
    </source>
</evidence>
<dbReference type="Gene3D" id="3.40.50.720">
    <property type="entry name" value="NAD(P)-binding Rossmann-like Domain"/>
    <property type="match status" value="1"/>
</dbReference>
<dbReference type="RefSeq" id="WP_320251785.1">
    <property type="nucleotide sequence ID" value="NZ_JAVIIQ010000012.1"/>
</dbReference>
<dbReference type="PANTHER" id="PTHR43060">
    <property type="entry name" value="3-HYDROXYISOBUTYRATE DEHYDROGENASE-LIKE 1, MITOCHONDRIAL-RELATED"/>
    <property type="match status" value="1"/>
</dbReference>
<dbReference type="Proteomes" id="UP001285154">
    <property type="component" value="Unassembled WGS sequence"/>
</dbReference>
<feature type="domain" description="3-hydroxyisobutyrate dehydrogenase-like NAD-binding" evidence="5">
    <location>
        <begin position="196"/>
        <end position="315"/>
    </location>
</feature>
<dbReference type="SUPFAM" id="SSF51735">
    <property type="entry name" value="NAD(P)-binding Rossmann-fold domains"/>
    <property type="match status" value="1"/>
</dbReference>
<accession>A0ABU5A9V9</accession>
<comment type="caution">
    <text evidence="6">The sequence shown here is derived from an EMBL/GenBank/DDBJ whole genome shotgun (WGS) entry which is preliminary data.</text>
</comment>
<gene>
    <name evidence="6" type="ORF">RFM42_25300</name>
</gene>
<dbReference type="InterPro" id="IPR015815">
    <property type="entry name" value="HIBADH-related"/>
</dbReference>
<evidence type="ECO:0000313" key="7">
    <source>
        <dbReference type="Proteomes" id="UP001285154"/>
    </source>
</evidence>
<evidence type="ECO:0000256" key="2">
    <source>
        <dbReference type="ARBA" id="ARBA00023002"/>
    </source>
</evidence>
<dbReference type="SUPFAM" id="SSF48179">
    <property type="entry name" value="6-phosphogluconate dehydrogenase C-terminal domain-like"/>
    <property type="match status" value="1"/>
</dbReference>
<dbReference type="EMBL" id="JAVIIQ010000012">
    <property type="protein sequence ID" value="MDX8534332.1"/>
    <property type="molecule type" value="Genomic_DNA"/>
</dbReference>
<keyword evidence="3" id="KW-0520">NAD</keyword>
<dbReference type="Pfam" id="PF14833">
    <property type="entry name" value="NAD_binding_11"/>
    <property type="match status" value="1"/>
</dbReference>
<dbReference type="Gene3D" id="1.10.1040.10">
    <property type="entry name" value="N-(1-d-carboxylethyl)-l-norvaline Dehydrogenase, domain 2"/>
    <property type="match status" value="1"/>
</dbReference>
<dbReference type="InterPro" id="IPR029154">
    <property type="entry name" value="HIBADH-like_NADP-bd"/>
</dbReference>
<proteinExistence type="inferred from homology"/>
<name>A0ABU5A9V9_9HYPH</name>
<dbReference type="GO" id="GO:0016491">
    <property type="term" value="F:oxidoreductase activity"/>
    <property type="evidence" value="ECO:0007669"/>
    <property type="project" value="UniProtKB-KW"/>
</dbReference>
<evidence type="ECO:0000313" key="6">
    <source>
        <dbReference type="EMBL" id="MDX8534332.1"/>
    </source>
</evidence>
<dbReference type="InterPro" id="IPR006115">
    <property type="entry name" value="6PGDH_NADP-bd"/>
</dbReference>
<sequence length="340" mass="36267">MQLTRFFPGHEDPGPGLALRASSRVAAGSEEGHMKVGFIGLGTMGRNAALNVARAGFDLVVYDVRPEALKPLLERGARAASSPADVLDRSDVVVTMVFGPKEIDAVVRGDNGFLSTGCQGKYWIDLTTSSPNLMRALGTQFGNKGGAAIDAPVTGSVDAAIRGDMPMFVGGEDADIEHVRPVIEAMGELRKVGRHGNGYVAKLVNNQLWKIHAAAIGEAMVTAKLAGLEPEIWWSVMKGGAADSFVMQHDVPSIFAGHYDPSFPLALCLKDLGLIEELMNETGTRNELTRATHDRFKEAEARYGKGAGEMTVCRVIEDDAGVALRVAGDWVAPWDVKAPA</sequence>
<dbReference type="InterPro" id="IPR002204">
    <property type="entry name" value="3-OH-isobutyrate_DH-rel_CS"/>
</dbReference>
<dbReference type="InterPro" id="IPR008927">
    <property type="entry name" value="6-PGluconate_DH-like_C_sf"/>
</dbReference>
<dbReference type="InterPro" id="IPR036291">
    <property type="entry name" value="NAD(P)-bd_dom_sf"/>
</dbReference>
<organism evidence="6 7">
    <name type="scientific">Mesorhizobium vachelliae</name>
    <dbReference type="NCBI Taxonomy" id="3072309"/>
    <lineage>
        <taxon>Bacteria</taxon>
        <taxon>Pseudomonadati</taxon>
        <taxon>Pseudomonadota</taxon>
        <taxon>Alphaproteobacteria</taxon>
        <taxon>Hyphomicrobiales</taxon>
        <taxon>Phyllobacteriaceae</taxon>
        <taxon>Mesorhizobium</taxon>
    </lineage>
</organism>
<keyword evidence="2 6" id="KW-0560">Oxidoreductase</keyword>
<dbReference type="EC" id="1.1.-.-" evidence="6"/>
<comment type="similarity">
    <text evidence="1">Belongs to the HIBADH-related family.</text>
</comment>
<protein>
    <submittedName>
        <fullName evidence="6">NAD(P)-dependent oxidoreductase</fullName>
        <ecNumber evidence="6">1.1.-.-</ecNumber>
    </submittedName>
</protein>
<evidence type="ECO:0000259" key="5">
    <source>
        <dbReference type="Pfam" id="PF14833"/>
    </source>
</evidence>
<evidence type="ECO:0000256" key="3">
    <source>
        <dbReference type="ARBA" id="ARBA00023027"/>
    </source>
</evidence>
<dbReference type="PROSITE" id="PS00895">
    <property type="entry name" value="3_HYDROXYISOBUT_DH"/>
    <property type="match status" value="1"/>
</dbReference>
<dbReference type="PANTHER" id="PTHR43060:SF15">
    <property type="entry name" value="3-HYDROXYISOBUTYRATE DEHYDROGENASE-LIKE 1, MITOCHONDRIAL-RELATED"/>
    <property type="match status" value="1"/>
</dbReference>
<dbReference type="InterPro" id="IPR013328">
    <property type="entry name" value="6PGD_dom2"/>
</dbReference>
<dbReference type="PIRSF" id="PIRSF000103">
    <property type="entry name" value="HIBADH"/>
    <property type="match status" value="1"/>
</dbReference>